<proteinExistence type="predicted"/>
<dbReference type="InterPro" id="IPR006311">
    <property type="entry name" value="TAT_signal"/>
</dbReference>
<dbReference type="RefSeq" id="WP_072874235.1">
    <property type="nucleotide sequence ID" value="NZ_FRAF01000013.1"/>
</dbReference>
<dbReference type="STRING" id="1830138.SAMN05443507_11388"/>
<dbReference type="InterPro" id="IPR019546">
    <property type="entry name" value="TAT_signal_bac_arc"/>
</dbReference>
<dbReference type="EMBL" id="FRAF01000013">
    <property type="protein sequence ID" value="SHK42051.1"/>
    <property type="molecule type" value="Genomic_DNA"/>
</dbReference>
<reference evidence="2" key="1">
    <citation type="submission" date="2016-11" db="EMBL/GenBank/DDBJ databases">
        <authorList>
            <person name="Varghese N."/>
            <person name="Submissions S."/>
        </authorList>
    </citation>
    <scope>NUCLEOTIDE SEQUENCE [LARGE SCALE GENOMIC DNA]</scope>
    <source>
        <strain evidence="2">USBA-503</strain>
    </source>
</reference>
<sequence>MTESRTTRREFLKKAGFMGAAVTLGGLAEPILSGPTKVFAATAEPTQEIINLALTAEQLATTFYYNGVMNAATLPVTNNQDNQPYLRAALDEENIHAQILSGAGAKSVAGDNPKFYFPKGTFTSDQTFAAVLEALETAFIEAYLAAIYQFASNGRNDLAQLAGQIMGVEAEHRVLGRVITNESVPNNISLEKAPPKGSTVADVAKALIPFLSKNDSNPDGPFWLPTQSQIQNVVSGVYNPN</sequence>
<gene>
    <name evidence="1" type="ORF">SAMN05443507_11388</name>
</gene>
<name>A0A1M6SBF2_9BACL</name>
<accession>A0A1M6SBF2</accession>
<dbReference type="SUPFAM" id="SSF47240">
    <property type="entry name" value="Ferritin-like"/>
    <property type="match status" value="1"/>
</dbReference>
<dbReference type="AlphaFoldDB" id="A0A1M6SBF2"/>
<dbReference type="InterPro" id="IPR009078">
    <property type="entry name" value="Ferritin-like_SF"/>
</dbReference>
<evidence type="ECO:0000313" key="2">
    <source>
        <dbReference type="Proteomes" id="UP000184016"/>
    </source>
</evidence>
<dbReference type="NCBIfam" id="TIGR01409">
    <property type="entry name" value="TAT_signal_seq"/>
    <property type="match status" value="1"/>
</dbReference>
<evidence type="ECO:0000313" key="1">
    <source>
        <dbReference type="EMBL" id="SHK42051.1"/>
    </source>
</evidence>
<keyword evidence="2" id="KW-1185">Reference proteome</keyword>
<organism evidence="1 2">
    <name type="scientific">Alicyclobacillus tolerans</name>
    <dbReference type="NCBI Taxonomy" id="90970"/>
    <lineage>
        <taxon>Bacteria</taxon>
        <taxon>Bacillati</taxon>
        <taxon>Bacillota</taxon>
        <taxon>Bacilli</taxon>
        <taxon>Bacillales</taxon>
        <taxon>Alicyclobacillaceae</taxon>
        <taxon>Alicyclobacillus</taxon>
    </lineage>
</organism>
<dbReference type="Proteomes" id="UP000184016">
    <property type="component" value="Unassembled WGS sequence"/>
</dbReference>
<protein>
    <submittedName>
        <fullName evidence="1">Tat (Twin-arginine translocation) pathway signal sequence</fullName>
    </submittedName>
</protein>
<dbReference type="PROSITE" id="PS51318">
    <property type="entry name" value="TAT"/>
    <property type="match status" value="1"/>
</dbReference>
<dbReference type="Pfam" id="PF13668">
    <property type="entry name" value="Ferritin_2"/>
    <property type="match status" value="1"/>
</dbReference>